<evidence type="ECO:0000313" key="12">
    <source>
        <dbReference type="RefSeq" id="XP_033352250.1"/>
    </source>
</evidence>
<comment type="subcellular location">
    <subcellularLocation>
        <location evidence="1">Cytoplasmic vesicle</location>
        <location evidence="1">Autophagosome</location>
    </subcellularLocation>
    <subcellularLocation>
        <location evidence="8">Endomembrane system</location>
        <topology evidence="8">Lipid-anchor</topology>
    </subcellularLocation>
</comment>
<dbReference type="InterPro" id="IPR029071">
    <property type="entry name" value="Ubiquitin-like_domsf"/>
</dbReference>
<evidence type="ECO:0000256" key="8">
    <source>
        <dbReference type="ARBA" id="ARBA00037868"/>
    </source>
</evidence>
<evidence type="ECO:0000256" key="2">
    <source>
        <dbReference type="ARBA" id="ARBA00007293"/>
    </source>
</evidence>
<evidence type="ECO:0000256" key="10">
    <source>
        <dbReference type="RuleBase" id="RU004384"/>
    </source>
</evidence>
<dbReference type="KEGG" id="bvk:117234809"/>
<evidence type="ECO:0000256" key="4">
    <source>
        <dbReference type="ARBA" id="ARBA00023006"/>
    </source>
</evidence>
<keyword evidence="3" id="KW-0963">Cytoplasm</keyword>
<dbReference type="Gene3D" id="3.10.20.90">
    <property type="entry name" value="Phosphatidylinositol 3-kinase Catalytic Subunit, Chain A, domain 1"/>
    <property type="match status" value="1"/>
</dbReference>
<organism evidence="11 12">
    <name type="scientific">Bombus vosnesenskii</name>
    <dbReference type="NCBI Taxonomy" id="207650"/>
    <lineage>
        <taxon>Eukaryota</taxon>
        <taxon>Metazoa</taxon>
        <taxon>Ecdysozoa</taxon>
        <taxon>Arthropoda</taxon>
        <taxon>Hexapoda</taxon>
        <taxon>Insecta</taxon>
        <taxon>Pterygota</taxon>
        <taxon>Neoptera</taxon>
        <taxon>Endopterygota</taxon>
        <taxon>Hymenoptera</taxon>
        <taxon>Apocrita</taxon>
        <taxon>Aculeata</taxon>
        <taxon>Apoidea</taxon>
        <taxon>Anthophila</taxon>
        <taxon>Apidae</taxon>
        <taxon>Bombus</taxon>
        <taxon>Pyrobombus</taxon>
    </lineage>
</organism>
<evidence type="ECO:0000313" key="11">
    <source>
        <dbReference type="Proteomes" id="UP000504631"/>
    </source>
</evidence>
<keyword evidence="4 10" id="KW-0072">Autophagy</keyword>
<evidence type="ECO:0000256" key="6">
    <source>
        <dbReference type="ARBA" id="ARBA00023288"/>
    </source>
</evidence>
<dbReference type="GO" id="GO:0012505">
    <property type="term" value="C:endomembrane system"/>
    <property type="evidence" value="ECO:0007669"/>
    <property type="project" value="UniProtKB-SubCell"/>
</dbReference>
<sequence length="140" mass="16363">MLTTHIILNVVITHSEFKMNLNHKSFKEKRSFAQRSADVELIRRQHPNKIPIVVERYCGEKQLPILDRSKFLVPDFLTVAEFVKIIRRRLQLHPTQAFFLLVNQRSMASGSMTMAQLYQREQDADGFLYVVFASQDVFGH</sequence>
<evidence type="ECO:0000256" key="3">
    <source>
        <dbReference type="ARBA" id="ARBA00022490"/>
    </source>
</evidence>
<keyword evidence="7" id="KW-0968">Cytoplasmic vesicle</keyword>
<dbReference type="AlphaFoldDB" id="A0A6J3KH71"/>
<dbReference type="CDD" id="cd16129">
    <property type="entry name" value="Ubl_ATG8_MAP1LC3"/>
    <property type="match status" value="1"/>
</dbReference>
<feature type="lipid moiety-binding region" description="Phosphatidylserine amidated glycine; alternate" evidence="9">
    <location>
        <position position="139"/>
    </location>
</feature>
<dbReference type="PANTHER" id="PTHR10969">
    <property type="entry name" value="MICROTUBULE-ASSOCIATED PROTEINS 1A/1B LIGHT CHAIN 3-RELATED"/>
    <property type="match status" value="1"/>
</dbReference>
<protein>
    <submittedName>
        <fullName evidence="12">Microtubule-associated proteins 1A/1B light chain 3A-like</fullName>
    </submittedName>
</protein>
<dbReference type="GO" id="GO:0006950">
    <property type="term" value="P:response to stress"/>
    <property type="evidence" value="ECO:0007669"/>
    <property type="project" value="UniProtKB-ARBA"/>
</dbReference>
<keyword evidence="11" id="KW-1185">Reference proteome</keyword>
<name>A0A6J3KH71_9HYME</name>
<evidence type="ECO:0000256" key="7">
    <source>
        <dbReference type="ARBA" id="ARBA00023329"/>
    </source>
</evidence>
<dbReference type="SUPFAM" id="SSF54236">
    <property type="entry name" value="Ubiquitin-like"/>
    <property type="match status" value="1"/>
</dbReference>
<accession>A0A6J3KH71</accession>
<keyword evidence="5" id="KW-0472">Membrane</keyword>
<gene>
    <name evidence="12" type="primary">LOC117234809</name>
</gene>
<keyword evidence="6 9" id="KW-0449">Lipoprotein</keyword>
<dbReference type="InterPro" id="IPR004241">
    <property type="entry name" value="Atg8-like"/>
</dbReference>
<dbReference type="Proteomes" id="UP000504631">
    <property type="component" value="Unplaced"/>
</dbReference>
<dbReference type="RefSeq" id="XP_033352250.1">
    <property type="nucleotide sequence ID" value="XM_033496359.1"/>
</dbReference>
<dbReference type="FunFam" id="3.10.20.90:FF:000149">
    <property type="entry name" value="microtubule-associated proteins 1A/1B light chain 3C"/>
    <property type="match status" value="1"/>
</dbReference>
<dbReference type="GO" id="GO:0016236">
    <property type="term" value="P:macroautophagy"/>
    <property type="evidence" value="ECO:0007669"/>
    <property type="project" value="UniProtKB-ARBA"/>
</dbReference>
<proteinExistence type="inferred from homology"/>
<dbReference type="Pfam" id="PF02991">
    <property type="entry name" value="ATG8"/>
    <property type="match status" value="1"/>
</dbReference>
<evidence type="ECO:0000256" key="9">
    <source>
        <dbReference type="PIRSR" id="PIRSR604241-50"/>
    </source>
</evidence>
<dbReference type="GeneID" id="117234809"/>
<dbReference type="GO" id="GO:0031410">
    <property type="term" value="C:cytoplasmic vesicle"/>
    <property type="evidence" value="ECO:0007669"/>
    <property type="project" value="UniProtKB-KW"/>
</dbReference>
<reference evidence="12" key="1">
    <citation type="submission" date="2025-08" db="UniProtKB">
        <authorList>
            <consortium name="RefSeq"/>
        </authorList>
    </citation>
    <scope>IDENTIFICATION</scope>
    <source>
        <tissue evidence="12">Muscle</tissue>
    </source>
</reference>
<evidence type="ECO:0000256" key="1">
    <source>
        <dbReference type="ARBA" id="ARBA00004419"/>
    </source>
</evidence>
<dbReference type="GO" id="GO:0005776">
    <property type="term" value="C:autophagosome"/>
    <property type="evidence" value="ECO:0007669"/>
    <property type="project" value="UniProtKB-SubCell"/>
</dbReference>
<comment type="similarity">
    <text evidence="2 10">Belongs to the ATG8 family.</text>
</comment>
<evidence type="ECO:0000256" key="5">
    <source>
        <dbReference type="ARBA" id="ARBA00023136"/>
    </source>
</evidence>